<protein>
    <recommendedName>
        <fullName evidence="4">Aminotransferase-like plant mobile domain-containing protein</fullName>
    </recommendedName>
</protein>
<dbReference type="Gramene" id="ERN10486">
    <property type="protein sequence ID" value="ERN10486"/>
    <property type="gene ID" value="AMTR_s00161p00055170"/>
</dbReference>
<proteinExistence type="predicted"/>
<accession>W1PRZ9</accession>
<reference evidence="3" key="1">
    <citation type="journal article" date="2013" name="Science">
        <title>The Amborella genome and the evolution of flowering plants.</title>
        <authorList>
            <consortium name="Amborella Genome Project"/>
        </authorList>
    </citation>
    <scope>NUCLEOTIDE SEQUENCE [LARGE SCALE GENOMIC DNA]</scope>
</reference>
<dbReference type="Proteomes" id="UP000017836">
    <property type="component" value="Unassembled WGS sequence"/>
</dbReference>
<organism evidence="2 3">
    <name type="scientific">Amborella trichopoda</name>
    <dbReference type="NCBI Taxonomy" id="13333"/>
    <lineage>
        <taxon>Eukaryota</taxon>
        <taxon>Viridiplantae</taxon>
        <taxon>Streptophyta</taxon>
        <taxon>Embryophyta</taxon>
        <taxon>Tracheophyta</taxon>
        <taxon>Spermatophyta</taxon>
        <taxon>Magnoliopsida</taxon>
        <taxon>Amborellales</taxon>
        <taxon>Amborellaceae</taxon>
        <taxon>Amborella</taxon>
    </lineage>
</organism>
<name>W1PRZ9_AMBTC</name>
<evidence type="ECO:0000313" key="2">
    <source>
        <dbReference type="EMBL" id="ERN10486.1"/>
    </source>
</evidence>
<feature type="compositionally biased region" description="Basic and acidic residues" evidence="1">
    <location>
        <begin position="263"/>
        <end position="282"/>
    </location>
</feature>
<evidence type="ECO:0008006" key="4">
    <source>
        <dbReference type="Google" id="ProtNLM"/>
    </source>
</evidence>
<evidence type="ECO:0000256" key="1">
    <source>
        <dbReference type="SAM" id="MobiDB-lite"/>
    </source>
</evidence>
<sequence>MMYLLSVRAALLPLRIGVQRYIELYNPHRFSRQHRIDQVCHVVYEFTRWPNWLGSCIKIVWDSCTCLGLGRQVIIPHYSKEVYKTYTYCLWNDNHQRGFHKTLLTKLPSMREDGTSRTHYKSKITNVDVKWATRTRFPDNWNIVNIERPVGNDPWVSNGHADPFIQDLNAYVEAEAAHRASALVENSKGKREAMNPSATRGRLAHDLLSKKKMQERSSSPTQDEYVHKPLAKRKSPSPQGDQMGKRPNCLKVEEEGCSFYKRGVDRRPSSYEGKEDADRDGTLDYNFIGGINYGGQ</sequence>
<feature type="region of interest" description="Disordered" evidence="1">
    <location>
        <begin position="183"/>
        <end position="202"/>
    </location>
</feature>
<dbReference type="AlphaFoldDB" id="W1PRZ9"/>
<gene>
    <name evidence="2" type="ORF">AMTR_s00161p00055170</name>
</gene>
<dbReference type="EMBL" id="KI392832">
    <property type="protein sequence ID" value="ERN10486.1"/>
    <property type="molecule type" value="Genomic_DNA"/>
</dbReference>
<feature type="region of interest" description="Disordered" evidence="1">
    <location>
        <begin position="209"/>
        <end position="249"/>
    </location>
</feature>
<feature type="region of interest" description="Disordered" evidence="1">
    <location>
        <begin position="263"/>
        <end position="296"/>
    </location>
</feature>
<evidence type="ECO:0000313" key="3">
    <source>
        <dbReference type="Proteomes" id="UP000017836"/>
    </source>
</evidence>
<keyword evidence="3" id="KW-1185">Reference proteome</keyword>
<dbReference type="HOGENOM" id="CLU_941199_0_0_1"/>